<comment type="caution">
    <text evidence="1">The sequence shown here is derived from an EMBL/GenBank/DDBJ whole genome shotgun (WGS) entry which is preliminary data.</text>
</comment>
<proteinExistence type="predicted"/>
<dbReference type="Proteomes" id="UP001177021">
    <property type="component" value="Unassembled WGS sequence"/>
</dbReference>
<evidence type="ECO:0000313" key="1">
    <source>
        <dbReference type="EMBL" id="CAJ2637836.1"/>
    </source>
</evidence>
<gene>
    <name evidence="1" type="ORF">MILVUS5_LOCUS8139</name>
</gene>
<accession>A0ACB0IYZ3</accession>
<sequence length="998" mass="113433">MESTGSKFYDVFVSFRGTDTRFGFTGHFFHALQKNGISTWMGGELELDGGGESIVSAVHRAIENSQMFVVVFSEQYASSAWCLEELVKILECVQLYGKPVVPIFYHVHPFEVRSDEGSYAKTFSELENRFHDSEKLQRWRDAITQIGNLSGWDLTDKSEFVEMQKIVKSIINMLGLGHKFPSVPNDLVGMYPIKELETLLLLDSDDVRAVGIWGMSGVGKTTIAAVLYRKIFHQFDACCFIEDVSKLYRLHDGPIGVQNQILQQTLSEKQNQIYNFYDDTNLIQNRLCGLSALIVLDNVDHIEQLEKLAVNHKSLAAGSRIIVISTDKHILKEYGVDALHKVEVLNETDSLQLFWRKALDSDSIMSDTLEECIHEILCIAGGLPLVITVLGSFLFGQSIPEWSSALARLRESPNEDPNEDIMNMLQLSFNGLEENEREIFLHISCFFKGHEKDYVENVLNCCGFHADSGLIVLIKKSLISFSNGKIEMHALMEELGRKVVHGNSSMDSRKWSKLWLHEQFYNVVLENMETNVDAVVLYGSQREKGKLMAETLSKMNRLRLLILKEVEFSGSLDYISNELRYVEWDEYPFLYLPSSFQPNQLVELILVDSSIKQLWIGTKKLPTLRILDLSYSENLTKMPDFREFPNLKRLNLEGCVKLVQIDSSIGLLRELVFLNLKNCESLMCIPNEISGLTSLNYLNLCGCSKAFNNPKAREDFSSCMLPSLPSFSCLGELDISFCNLSQIPDALGSITWLGRLNLRGNKFITLPSLKKLSKLEYLTLEHCKQLTSLPELPSPHAIEQNKHKRTAMYIFNCPELGEREHCTSMTLSWMRNFIKANYDTSSSSQQIDIVIPGSEIPCWFNNRRMGRSISIDPSPIAYDINIIGIACCVVFHVEPSDPTKTTSEWGPVIRLGFKSSNAANNNYVVIPVTLYRHLITVKSNHMWLIYFDRELFFSLLSSTGYTVRHLDDIKMEASITNGQGLHLEVKSCGFRWVFQKQL</sequence>
<organism evidence="1 2">
    <name type="scientific">Trifolium pratense</name>
    <name type="common">Red clover</name>
    <dbReference type="NCBI Taxonomy" id="57577"/>
    <lineage>
        <taxon>Eukaryota</taxon>
        <taxon>Viridiplantae</taxon>
        <taxon>Streptophyta</taxon>
        <taxon>Embryophyta</taxon>
        <taxon>Tracheophyta</taxon>
        <taxon>Spermatophyta</taxon>
        <taxon>Magnoliopsida</taxon>
        <taxon>eudicotyledons</taxon>
        <taxon>Gunneridae</taxon>
        <taxon>Pentapetalae</taxon>
        <taxon>rosids</taxon>
        <taxon>fabids</taxon>
        <taxon>Fabales</taxon>
        <taxon>Fabaceae</taxon>
        <taxon>Papilionoideae</taxon>
        <taxon>50 kb inversion clade</taxon>
        <taxon>NPAAA clade</taxon>
        <taxon>Hologalegina</taxon>
        <taxon>IRL clade</taxon>
        <taxon>Trifolieae</taxon>
        <taxon>Trifolium</taxon>
    </lineage>
</organism>
<protein>
    <submittedName>
        <fullName evidence="1">Uncharacterized protein</fullName>
    </submittedName>
</protein>
<keyword evidence="2" id="KW-1185">Reference proteome</keyword>
<dbReference type="EMBL" id="CASHSV030000013">
    <property type="protein sequence ID" value="CAJ2637836.1"/>
    <property type="molecule type" value="Genomic_DNA"/>
</dbReference>
<name>A0ACB0IYZ3_TRIPR</name>
<reference evidence="1" key="1">
    <citation type="submission" date="2023-10" db="EMBL/GenBank/DDBJ databases">
        <authorList>
            <person name="Rodriguez Cubillos JULIANA M."/>
            <person name="De Vega J."/>
        </authorList>
    </citation>
    <scope>NUCLEOTIDE SEQUENCE</scope>
</reference>
<evidence type="ECO:0000313" key="2">
    <source>
        <dbReference type="Proteomes" id="UP001177021"/>
    </source>
</evidence>